<dbReference type="InterPro" id="IPR012834">
    <property type="entry name" value="FlgG_G_neg"/>
</dbReference>
<reference evidence="12" key="1">
    <citation type="submission" date="2014-02" db="EMBL/GenBank/DDBJ databases">
        <title>Complete genome sequence and comparative genomic analysis of the nitrogen-fixing bacterium Leptospirillum ferriphilum YSK.</title>
        <authorList>
            <person name="Guo X."/>
            <person name="Yin H."/>
            <person name="Liang Y."/>
            <person name="Hu Q."/>
            <person name="Ma L."/>
            <person name="Xiao Y."/>
            <person name="Zhang X."/>
            <person name="Qiu G."/>
            <person name="Liu X."/>
        </authorList>
    </citation>
    <scope>NUCLEOTIDE SEQUENCE [LARGE SCALE GENOMIC DNA]</scope>
    <source>
        <strain evidence="12">YSK</strain>
    </source>
</reference>
<protein>
    <recommendedName>
        <fullName evidence="3 6">Flagellar basal-body rod protein FlgG</fullName>
    </recommendedName>
</protein>
<feature type="domain" description="Flagellar hook protein FlgE/F/G-like D1" evidence="10">
    <location>
        <begin position="97"/>
        <end position="160"/>
    </location>
</feature>
<feature type="domain" description="Flagellar basal-body/hook protein C-terminal" evidence="9">
    <location>
        <begin position="216"/>
        <end position="261"/>
    </location>
</feature>
<dbReference type="Pfam" id="PF22692">
    <property type="entry name" value="LlgE_F_G_D1"/>
    <property type="match status" value="1"/>
</dbReference>
<dbReference type="NCBIfam" id="TIGR03506">
    <property type="entry name" value="FlgEFG_subfam"/>
    <property type="match status" value="2"/>
</dbReference>
<dbReference type="RefSeq" id="WP_014962003.1">
    <property type="nucleotide sequence ID" value="NZ_CP007243.1"/>
</dbReference>
<evidence type="ECO:0000259" key="10">
    <source>
        <dbReference type="Pfam" id="PF22692"/>
    </source>
</evidence>
<dbReference type="Pfam" id="PF06429">
    <property type="entry name" value="Flg_bbr_C"/>
    <property type="match status" value="1"/>
</dbReference>
<feature type="domain" description="Flagellar basal body rod protein N-terminal" evidence="8">
    <location>
        <begin position="7"/>
        <end position="35"/>
    </location>
</feature>
<keyword evidence="11" id="KW-0282">Flagellum</keyword>
<dbReference type="GO" id="GO:0009426">
    <property type="term" value="C:bacterial-type flagellum basal body, distal rod"/>
    <property type="evidence" value="ECO:0007669"/>
    <property type="project" value="UniProtKB-UniRule"/>
</dbReference>
<evidence type="ECO:0000256" key="3">
    <source>
        <dbReference type="ARBA" id="ARBA00017948"/>
    </source>
</evidence>
<comment type="subunit">
    <text evidence="5">The basal body constitutes a major portion of the flagellar organelle and consists of four rings (L,P,S, and M) mounted on a central rod. The rod consists of about 26 subunits of FlgG in the distal portion, and FlgB, FlgC and FlgF are thought to build up the proximal portion of the rod with about 6 subunits each.</text>
</comment>
<dbReference type="PANTHER" id="PTHR30435:SF19">
    <property type="entry name" value="FLAGELLAR BASAL-BODY ROD PROTEIN FLGG"/>
    <property type="match status" value="1"/>
</dbReference>
<evidence type="ECO:0000256" key="5">
    <source>
        <dbReference type="ARBA" id="ARBA00025933"/>
    </source>
</evidence>
<dbReference type="Pfam" id="PF00460">
    <property type="entry name" value="Flg_bb_rod"/>
    <property type="match status" value="1"/>
</dbReference>
<evidence type="ECO:0000259" key="8">
    <source>
        <dbReference type="Pfam" id="PF00460"/>
    </source>
</evidence>
<dbReference type="GO" id="GO:0071978">
    <property type="term" value="P:bacterial-type flagellum-dependent swarming motility"/>
    <property type="evidence" value="ECO:0007669"/>
    <property type="project" value="TreeGrafter"/>
</dbReference>
<keyword evidence="11" id="KW-0966">Cell projection</keyword>
<organism evidence="11 12">
    <name type="scientific">Leptospirillum ferriphilum YSK</name>
    <dbReference type="NCBI Taxonomy" id="1441628"/>
    <lineage>
        <taxon>Bacteria</taxon>
        <taxon>Pseudomonadati</taxon>
        <taxon>Nitrospirota</taxon>
        <taxon>Nitrospiria</taxon>
        <taxon>Nitrospirales</taxon>
        <taxon>Nitrospiraceae</taxon>
        <taxon>Leptospirillum</taxon>
    </lineage>
</organism>
<dbReference type="KEGG" id="lfp:Y981_12000"/>
<accession>A0A059Y0X9</accession>
<dbReference type="HOGENOM" id="CLU_013687_0_1_0"/>
<evidence type="ECO:0000259" key="9">
    <source>
        <dbReference type="Pfam" id="PF06429"/>
    </source>
</evidence>
<dbReference type="OrthoDB" id="9804559at2"/>
<evidence type="ECO:0000256" key="4">
    <source>
        <dbReference type="ARBA" id="ARBA00023143"/>
    </source>
</evidence>
<keyword evidence="4 7" id="KW-0975">Bacterial flagellum</keyword>
<dbReference type="InterPro" id="IPR020013">
    <property type="entry name" value="Flagellar_FlgE/F/G"/>
</dbReference>
<evidence type="ECO:0000313" key="12">
    <source>
        <dbReference type="Proteomes" id="UP000027059"/>
    </source>
</evidence>
<name>A0A059Y0X9_9BACT</name>
<evidence type="ECO:0000256" key="2">
    <source>
        <dbReference type="ARBA" id="ARBA00009677"/>
    </source>
</evidence>
<comment type="similarity">
    <text evidence="2 7">Belongs to the flagella basal body rod proteins family.</text>
</comment>
<dbReference type="Proteomes" id="UP000027059">
    <property type="component" value="Chromosome"/>
</dbReference>
<keyword evidence="11" id="KW-0969">Cilium</keyword>
<proteinExistence type="inferred from homology"/>
<dbReference type="InterPro" id="IPR010930">
    <property type="entry name" value="Flg_bb/hook_C_dom"/>
</dbReference>
<gene>
    <name evidence="11" type="primary">flgG</name>
    <name evidence="11" type="ORF">Y981_12000</name>
</gene>
<evidence type="ECO:0000256" key="1">
    <source>
        <dbReference type="ARBA" id="ARBA00004117"/>
    </source>
</evidence>
<dbReference type="InterPro" id="IPR019776">
    <property type="entry name" value="Flagellar_basal_body_rod_CS"/>
</dbReference>
<comment type="subcellular location">
    <subcellularLocation>
        <location evidence="1 7">Bacterial flagellum basal body</location>
    </subcellularLocation>
</comment>
<dbReference type="PROSITE" id="PS00588">
    <property type="entry name" value="FLAGELLA_BB_ROD"/>
    <property type="match status" value="1"/>
</dbReference>
<evidence type="ECO:0000256" key="6">
    <source>
        <dbReference type="NCBIfam" id="TIGR02488"/>
    </source>
</evidence>
<sequence length="261" mass="27846">MFRSLWNAASGMEAQQTSLDVITNNLANVNTTGFKRQRANFQDLMYQTLVPPGEAQSLLGNQSPTGMQVGLGVRSGSVQKIFLQGSFRQTNNPLDLAIQGNGFFQISLPDGRTAYTRDGTFSIDGQGRLVTQDGLPTNPPITVPPNAKSVNVSPAGEVSVMLPGQVQPVRVGQLVLSQFVNPAGLESRGNNLFMETAASGQPQLSNPGTNGTGRLQSGFLEASNVNVAEELVNMVIGQRAYQMDATGIRTVNRMLGYTATL</sequence>
<evidence type="ECO:0000313" key="11">
    <source>
        <dbReference type="EMBL" id="AIA31191.1"/>
    </source>
</evidence>
<dbReference type="EMBL" id="CP007243">
    <property type="protein sequence ID" value="AIA31191.1"/>
    <property type="molecule type" value="Genomic_DNA"/>
</dbReference>
<keyword evidence="12" id="KW-1185">Reference proteome</keyword>
<evidence type="ECO:0000256" key="7">
    <source>
        <dbReference type="RuleBase" id="RU362116"/>
    </source>
</evidence>
<dbReference type="SUPFAM" id="SSF117143">
    <property type="entry name" value="Flagellar hook protein flgE"/>
    <property type="match status" value="1"/>
</dbReference>
<dbReference type="AlphaFoldDB" id="A0A059Y0X9"/>
<dbReference type="InterPro" id="IPR037925">
    <property type="entry name" value="FlgE/F/G-like"/>
</dbReference>
<dbReference type="InterPro" id="IPR053967">
    <property type="entry name" value="LlgE_F_G-like_D1"/>
</dbReference>
<dbReference type="PANTHER" id="PTHR30435">
    <property type="entry name" value="FLAGELLAR PROTEIN"/>
    <property type="match status" value="1"/>
</dbReference>
<dbReference type="InterPro" id="IPR001444">
    <property type="entry name" value="Flag_bb_rod_N"/>
</dbReference>
<reference evidence="11 12" key="2">
    <citation type="journal article" date="2015" name="Biomed. Res. Int.">
        <title>Effects of Arsenite Resistance on the Growth and Functional Gene Expression of Leptospirillum ferriphilum and Acidithiobacillus thiooxidans in Pure Culture and Coculture.</title>
        <authorList>
            <person name="Jiang H."/>
            <person name="Liang Y."/>
            <person name="Yin H."/>
            <person name="Xiao Y."/>
            <person name="Guo X."/>
            <person name="Xu Y."/>
            <person name="Hu Q."/>
            <person name="Liu H."/>
            <person name="Liu X."/>
        </authorList>
    </citation>
    <scope>NUCLEOTIDE SEQUENCE [LARGE SCALE GENOMIC DNA]</scope>
    <source>
        <strain evidence="11 12">YSK</strain>
    </source>
</reference>
<dbReference type="NCBIfam" id="TIGR02488">
    <property type="entry name" value="flgG_G_neg"/>
    <property type="match status" value="1"/>
</dbReference>